<dbReference type="Proteomes" id="UP001162162">
    <property type="component" value="Unassembled WGS sequence"/>
</dbReference>
<evidence type="ECO:0000313" key="2">
    <source>
        <dbReference type="Proteomes" id="UP001162162"/>
    </source>
</evidence>
<dbReference type="EMBL" id="JAPWTK010000159">
    <property type="protein sequence ID" value="KAJ8947518.1"/>
    <property type="molecule type" value="Genomic_DNA"/>
</dbReference>
<organism evidence="1 2">
    <name type="scientific">Aromia moschata</name>
    <dbReference type="NCBI Taxonomy" id="1265417"/>
    <lineage>
        <taxon>Eukaryota</taxon>
        <taxon>Metazoa</taxon>
        <taxon>Ecdysozoa</taxon>
        <taxon>Arthropoda</taxon>
        <taxon>Hexapoda</taxon>
        <taxon>Insecta</taxon>
        <taxon>Pterygota</taxon>
        <taxon>Neoptera</taxon>
        <taxon>Endopterygota</taxon>
        <taxon>Coleoptera</taxon>
        <taxon>Polyphaga</taxon>
        <taxon>Cucujiformia</taxon>
        <taxon>Chrysomeloidea</taxon>
        <taxon>Cerambycidae</taxon>
        <taxon>Cerambycinae</taxon>
        <taxon>Callichromatini</taxon>
        <taxon>Aromia</taxon>
    </lineage>
</organism>
<proteinExistence type="predicted"/>
<sequence length="100" mass="11589">MDEMELLNFQKRISSCCLFFSRNFGGLFLIYRSVTHRWARMSTSKNQRDPLVGHDVANVLIHLCIHKQIIPLEQGSATFLCRRAITKYNEYSAGHRASEN</sequence>
<name>A0AAV8Y7P2_9CUCU</name>
<protein>
    <submittedName>
        <fullName evidence="1">Uncharacterized protein</fullName>
    </submittedName>
</protein>
<gene>
    <name evidence="1" type="ORF">NQ318_004995</name>
</gene>
<dbReference type="AlphaFoldDB" id="A0AAV8Y7P2"/>
<comment type="caution">
    <text evidence="1">The sequence shown here is derived from an EMBL/GenBank/DDBJ whole genome shotgun (WGS) entry which is preliminary data.</text>
</comment>
<accession>A0AAV8Y7P2</accession>
<keyword evidence="2" id="KW-1185">Reference proteome</keyword>
<evidence type="ECO:0000313" key="1">
    <source>
        <dbReference type="EMBL" id="KAJ8947518.1"/>
    </source>
</evidence>
<reference evidence="1" key="1">
    <citation type="journal article" date="2023" name="Insect Mol. Biol.">
        <title>Genome sequencing provides insights into the evolution of gene families encoding plant cell wall-degrading enzymes in longhorned beetles.</title>
        <authorList>
            <person name="Shin N.R."/>
            <person name="Okamura Y."/>
            <person name="Kirsch R."/>
            <person name="Pauchet Y."/>
        </authorList>
    </citation>
    <scope>NUCLEOTIDE SEQUENCE</scope>
    <source>
        <strain evidence="1">AMC_N1</strain>
    </source>
</reference>